<evidence type="ECO:0000256" key="4">
    <source>
        <dbReference type="ARBA" id="ARBA00023157"/>
    </source>
</evidence>
<dbReference type="Gene3D" id="4.10.40.20">
    <property type="match status" value="1"/>
</dbReference>
<dbReference type="GO" id="GO:0005576">
    <property type="term" value="C:extracellular region"/>
    <property type="evidence" value="ECO:0007669"/>
    <property type="project" value="UniProtKB-SubCell"/>
</dbReference>
<protein>
    <submittedName>
        <fullName evidence="7">Cysteine-rich motor neuron 1 protein</fullName>
    </submittedName>
</protein>
<evidence type="ECO:0000256" key="2">
    <source>
        <dbReference type="ARBA" id="ARBA00022525"/>
    </source>
</evidence>
<keyword evidence="5" id="KW-0472">Membrane</keyword>
<dbReference type="PROSITE" id="PS51323">
    <property type="entry name" value="IGFBP_N_2"/>
    <property type="match status" value="1"/>
</dbReference>
<dbReference type="GO" id="GO:0005520">
    <property type="term" value="F:insulin-like growth factor binding"/>
    <property type="evidence" value="ECO:0007669"/>
    <property type="project" value="InterPro"/>
</dbReference>
<dbReference type="InterPro" id="IPR009030">
    <property type="entry name" value="Growth_fac_rcpt_cys_sf"/>
</dbReference>
<sequence>MCSTTQFCLLNLRTYLIYLCCYLLIMVAAGSRVVNGLKCYCNPKECDVIRSLDCPGKGLMLWDPCKCCRICAKTLGETCGGPGGFSGQCEPPLQCVAKIPINSGLGVCMDLPSSSSSLHNTYHGSSSIYNRNCTNDETIVIEPGCEITNKRCQCWPTLRLCRTNTIDDTDAPATTDIRWHFKTLEDCQLNLQNLIKIEMEFDEDYTIAPSTFTYKKLRRKRRSLRRRRMAITH</sequence>
<evidence type="ECO:0000256" key="5">
    <source>
        <dbReference type="SAM" id="Phobius"/>
    </source>
</evidence>
<keyword evidence="4" id="KW-1015">Disulfide bond</keyword>
<evidence type="ECO:0000259" key="6">
    <source>
        <dbReference type="PROSITE" id="PS51323"/>
    </source>
</evidence>
<dbReference type="PANTHER" id="PTHR14186:SF20">
    <property type="entry name" value="CYSTEINE-RICH MOTOR NEURON 1 PROTEIN-LIKE"/>
    <property type="match status" value="1"/>
</dbReference>
<organism evidence="7">
    <name type="scientific">Ceratitis capitata</name>
    <name type="common">Mediterranean fruit fly</name>
    <name type="synonym">Tephritis capitata</name>
    <dbReference type="NCBI Taxonomy" id="7213"/>
    <lineage>
        <taxon>Eukaryota</taxon>
        <taxon>Metazoa</taxon>
        <taxon>Ecdysozoa</taxon>
        <taxon>Arthropoda</taxon>
        <taxon>Hexapoda</taxon>
        <taxon>Insecta</taxon>
        <taxon>Pterygota</taxon>
        <taxon>Neoptera</taxon>
        <taxon>Endopterygota</taxon>
        <taxon>Diptera</taxon>
        <taxon>Brachycera</taxon>
        <taxon>Muscomorpha</taxon>
        <taxon>Tephritoidea</taxon>
        <taxon>Tephritidae</taxon>
        <taxon>Ceratitis</taxon>
        <taxon>Ceratitis</taxon>
    </lineage>
</organism>
<evidence type="ECO:0000313" key="7">
    <source>
        <dbReference type="EMBL" id="JAB85939.1"/>
    </source>
</evidence>
<dbReference type="GO" id="GO:0009966">
    <property type="term" value="P:regulation of signal transduction"/>
    <property type="evidence" value="ECO:0007669"/>
    <property type="project" value="TreeGrafter"/>
</dbReference>
<feature type="domain" description="IGFBP N-terminal" evidence="6">
    <location>
        <begin position="35"/>
        <end position="111"/>
    </location>
</feature>
<feature type="transmembrane region" description="Helical" evidence="5">
    <location>
        <begin position="15"/>
        <end position="34"/>
    </location>
</feature>
<evidence type="ECO:0000256" key="1">
    <source>
        <dbReference type="ARBA" id="ARBA00004613"/>
    </source>
</evidence>
<reference evidence="7" key="2">
    <citation type="journal article" date="2014" name="BMC Genomics">
        <title>A genomic perspective to assessing quality of mass-reared SIT flies used in Mediterranean fruit fly (Ceratitis capitata) eradication in California.</title>
        <authorList>
            <person name="Calla B."/>
            <person name="Hall B."/>
            <person name="Hou S."/>
            <person name="Geib S.M."/>
        </authorList>
    </citation>
    <scope>NUCLEOTIDE SEQUENCE</scope>
</reference>
<dbReference type="SUPFAM" id="SSF57184">
    <property type="entry name" value="Growth factor receptor domain"/>
    <property type="match status" value="1"/>
</dbReference>
<comment type="subcellular location">
    <subcellularLocation>
        <location evidence="1">Secreted</location>
    </subcellularLocation>
</comment>
<keyword evidence="5" id="KW-1133">Transmembrane helix</keyword>
<dbReference type="GO" id="GO:0001558">
    <property type="term" value="P:regulation of cell growth"/>
    <property type="evidence" value="ECO:0007669"/>
    <property type="project" value="InterPro"/>
</dbReference>
<keyword evidence="2" id="KW-0964">Secreted</keyword>
<dbReference type="EMBL" id="GAMC01020622">
    <property type="protein sequence ID" value="JAB85933.1"/>
    <property type="molecule type" value="mRNA"/>
</dbReference>
<dbReference type="AlphaFoldDB" id="W8B862"/>
<proteinExistence type="evidence at transcript level"/>
<gene>
    <name evidence="7" type="primary">CRIM1</name>
</gene>
<name>W8B862_CERCA</name>
<evidence type="ECO:0000256" key="3">
    <source>
        <dbReference type="ARBA" id="ARBA00022729"/>
    </source>
</evidence>
<keyword evidence="3" id="KW-0732">Signal</keyword>
<accession>W8B862</accession>
<dbReference type="InterPro" id="IPR011390">
    <property type="entry name" value="IGFBP_rP_mac25"/>
</dbReference>
<dbReference type="OrthoDB" id="5976811at2759"/>
<reference evidence="7" key="1">
    <citation type="submission" date="2013-07" db="EMBL/GenBank/DDBJ databases">
        <authorList>
            <person name="Geib S."/>
        </authorList>
    </citation>
    <scope>NUCLEOTIDE SEQUENCE</scope>
</reference>
<keyword evidence="5" id="KW-0812">Transmembrane</keyword>
<dbReference type="Pfam" id="PF00219">
    <property type="entry name" value="IGFBP"/>
    <property type="match status" value="1"/>
</dbReference>
<dbReference type="EMBL" id="GAMC01020620">
    <property type="protein sequence ID" value="JAB85935.1"/>
    <property type="molecule type" value="mRNA"/>
</dbReference>
<dbReference type="EMBL" id="GAMC01020616">
    <property type="protein sequence ID" value="JAB85939.1"/>
    <property type="molecule type" value="mRNA"/>
</dbReference>
<dbReference type="PANTHER" id="PTHR14186">
    <property type="entry name" value="INSULIN-LIKE GROWTH FACTOR BINDING PROTEIN-RELATED"/>
    <property type="match status" value="1"/>
</dbReference>
<dbReference type="InterPro" id="IPR000867">
    <property type="entry name" value="IGFBP-like"/>
</dbReference>